<dbReference type="GO" id="GO:0016020">
    <property type="term" value="C:membrane"/>
    <property type="evidence" value="ECO:0007669"/>
    <property type="project" value="UniProtKB-SubCell"/>
</dbReference>
<dbReference type="PANTHER" id="PTHR43243">
    <property type="entry name" value="INNER MEMBRANE TRANSPORTER YGJI-RELATED"/>
    <property type="match status" value="1"/>
</dbReference>
<dbReference type="InterPro" id="IPR002293">
    <property type="entry name" value="AA/rel_permease1"/>
</dbReference>
<feature type="transmembrane region" description="Helical" evidence="6">
    <location>
        <begin position="443"/>
        <end position="461"/>
    </location>
</feature>
<dbReference type="AlphaFoldDB" id="A0A970B6U2"/>
<evidence type="ECO:0000256" key="1">
    <source>
        <dbReference type="ARBA" id="ARBA00004141"/>
    </source>
</evidence>
<protein>
    <submittedName>
        <fullName evidence="7">Amino acid permease</fullName>
    </submittedName>
</protein>
<keyword evidence="2" id="KW-0813">Transport</keyword>
<evidence type="ECO:0000313" key="7">
    <source>
        <dbReference type="EMBL" id="NKF23183.1"/>
    </source>
</evidence>
<comment type="caution">
    <text evidence="7">The sequence shown here is derived from an EMBL/GenBank/DDBJ whole genome shotgun (WGS) entry which is preliminary data.</text>
</comment>
<evidence type="ECO:0000256" key="2">
    <source>
        <dbReference type="ARBA" id="ARBA00022448"/>
    </source>
</evidence>
<evidence type="ECO:0000256" key="4">
    <source>
        <dbReference type="ARBA" id="ARBA00022989"/>
    </source>
</evidence>
<gene>
    <name evidence="7" type="ORF">G7Y82_12725</name>
</gene>
<keyword evidence="5 6" id="KW-0472">Membrane</keyword>
<name>A0A970B6U2_9GAMM</name>
<evidence type="ECO:0000256" key="5">
    <source>
        <dbReference type="ARBA" id="ARBA00023136"/>
    </source>
</evidence>
<feature type="transmembrane region" description="Helical" evidence="6">
    <location>
        <begin position="310"/>
        <end position="332"/>
    </location>
</feature>
<dbReference type="PIRSF" id="PIRSF006060">
    <property type="entry name" value="AA_transporter"/>
    <property type="match status" value="1"/>
</dbReference>
<proteinExistence type="predicted"/>
<dbReference type="Proteomes" id="UP000653472">
    <property type="component" value="Unassembled WGS sequence"/>
</dbReference>
<feature type="transmembrane region" description="Helical" evidence="6">
    <location>
        <begin position="383"/>
        <end position="407"/>
    </location>
</feature>
<evidence type="ECO:0000256" key="6">
    <source>
        <dbReference type="SAM" id="Phobius"/>
    </source>
</evidence>
<dbReference type="Pfam" id="PF13520">
    <property type="entry name" value="AA_permease_2"/>
    <property type="match status" value="1"/>
</dbReference>
<evidence type="ECO:0000256" key="3">
    <source>
        <dbReference type="ARBA" id="ARBA00022692"/>
    </source>
</evidence>
<feature type="transmembrane region" description="Helical" evidence="6">
    <location>
        <begin position="183"/>
        <end position="204"/>
    </location>
</feature>
<keyword evidence="8" id="KW-1185">Reference proteome</keyword>
<feature type="transmembrane region" description="Helical" evidence="6">
    <location>
        <begin position="358"/>
        <end position="377"/>
    </location>
</feature>
<comment type="subcellular location">
    <subcellularLocation>
        <location evidence="1">Membrane</location>
        <topology evidence="1">Multi-pass membrane protein</topology>
    </subcellularLocation>
</comment>
<keyword evidence="3 6" id="KW-0812">Transmembrane</keyword>
<sequence length="471" mass="49456">MSFWNRRRGIDDATAAHGAQRAQLRRSLGWPHLVALGVGGIVGTGIYTLTGEAAALAGPAAMLSFLIAGAVCACAALAYAEMATMIPVAGSAYTYSYAVIGEGWAWIVGWSLILEYTLVCSVVAVGWGGYASGLIHQAQLPIPEALMHAPGAGGVIDLPAIFIALAVAALLMLGTRESARVNLVLVIVKIVALAGFVAFCAPAFDAAHFSPFMPHGFAAHEVDGVKMGVMAAASIIFFAFYGFDAISTASEEARNPGRDLTIGIVGSMLICVLIYMAVAASAIGAQPVASFAKSAEPLAQILRLLDHPKAAALIGGAAVVALPTVIMVFMYGQSRVFFAMARDGLLPQRLAAVSAKRGVPVAVTLLTGVIAATLAGFMPLSRIVALANAGTLCAFIATAASMMILRIREPQRQRRFRTPWWPLIGTVAIVGCLYLFSSLPAETLHFFLIWNALGLLIYLFWARHRSALAPS</sequence>
<feature type="transmembrane region" description="Helical" evidence="6">
    <location>
        <begin position="264"/>
        <end position="290"/>
    </location>
</feature>
<evidence type="ECO:0000313" key="8">
    <source>
        <dbReference type="Proteomes" id="UP000653472"/>
    </source>
</evidence>
<feature type="transmembrane region" description="Helical" evidence="6">
    <location>
        <begin position="224"/>
        <end position="243"/>
    </location>
</feature>
<organism evidence="7 8">
    <name type="scientific">Solimonas marina</name>
    <dbReference type="NCBI Taxonomy" id="2714601"/>
    <lineage>
        <taxon>Bacteria</taxon>
        <taxon>Pseudomonadati</taxon>
        <taxon>Pseudomonadota</taxon>
        <taxon>Gammaproteobacteria</taxon>
        <taxon>Nevskiales</taxon>
        <taxon>Nevskiaceae</taxon>
        <taxon>Solimonas</taxon>
    </lineage>
</organism>
<keyword evidence="4 6" id="KW-1133">Transmembrane helix</keyword>
<dbReference type="PANTHER" id="PTHR43243:SF4">
    <property type="entry name" value="CATIONIC AMINO ACID TRANSPORTER 4"/>
    <property type="match status" value="1"/>
</dbReference>
<feature type="transmembrane region" description="Helical" evidence="6">
    <location>
        <begin position="103"/>
        <end position="127"/>
    </location>
</feature>
<feature type="transmembrane region" description="Helical" evidence="6">
    <location>
        <begin position="147"/>
        <end position="171"/>
    </location>
</feature>
<dbReference type="Gene3D" id="1.20.1740.10">
    <property type="entry name" value="Amino acid/polyamine transporter I"/>
    <property type="match status" value="1"/>
</dbReference>
<feature type="transmembrane region" description="Helical" evidence="6">
    <location>
        <begin position="61"/>
        <end position="82"/>
    </location>
</feature>
<dbReference type="EMBL" id="JAAVXB010000006">
    <property type="protein sequence ID" value="NKF23183.1"/>
    <property type="molecule type" value="Genomic_DNA"/>
</dbReference>
<dbReference type="GO" id="GO:0015171">
    <property type="term" value="F:amino acid transmembrane transporter activity"/>
    <property type="evidence" value="ECO:0007669"/>
    <property type="project" value="TreeGrafter"/>
</dbReference>
<feature type="transmembrane region" description="Helical" evidence="6">
    <location>
        <begin position="30"/>
        <end position="49"/>
    </location>
</feature>
<accession>A0A970B6U2</accession>
<feature type="transmembrane region" description="Helical" evidence="6">
    <location>
        <begin position="419"/>
        <end position="437"/>
    </location>
</feature>
<dbReference type="RefSeq" id="WP_168148500.1">
    <property type="nucleotide sequence ID" value="NZ_JAAVXB010000006.1"/>
</dbReference>
<reference evidence="7" key="1">
    <citation type="submission" date="2020-03" db="EMBL/GenBank/DDBJ databases">
        <title>Solimonas marina sp. nov., isolated from deep seawater of the Pacific Ocean.</title>
        <authorList>
            <person name="Liu X."/>
            <person name="Lai Q."/>
            <person name="Sun F."/>
            <person name="Gai Y."/>
            <person name="Li G."/>
            <person name="Shao Z."/>
        </authorList>
    </citation>
    <scope>NUCLEOTIDE SEQUENCE</scope>
    <source>
        <strain evidence="7">C16B3</strain>
    </source>
</reference>